<evidence type="ECO:0000313" key="3">
    <source>
        <dbReference type="EnsemblFungi" id="PTTG_26784-t43_1-p1"/>
    </source>
</evidence>
<protein>
    <submittedName>
        <fullName evidence="2 3">Uncharacterized protein</fullName>
    </submittedName>
</protein>
<organism evidence="2">
    <name type="scientific">Puccinia triticina (isolate 1-1 / race 1 (BBBD))</name>
    <name type="common">Brown leaf rust fungus</name>
    <dbReference type="NCBI Taxonomy" id="630390"/>
    <lineage>
        <taxon>Eukaryota</taxon>
        <taxon>Fungi</taxon>
        <taxon>Dikarya</taxon>
        <taxon>Basidiomycota</taxon>
        <taxon>Pucciniomycotina</taxon>
        <taxon>Pucciniomycetes</taxon>
        <taxon>Pucciniales</taxon>
        <taxon>Pucciniaceae</taxon>
        <taxon>Puccinia</taxon>
    </lineage>
</organism>
<reference evidence="2" key="2">
    <citation type="submission" date="2016-05" db="EMBL/GenBank/DDBJ databases">
        <title>Comparative analysis highlights variable genome content of wheat rusts and divergence of the mating loci.</title>
        <authorList>
            <person name="Cuomo C.A."/>
            <person name="Bakkeren G."/>
            <person name="Szabo L."/>
            <person name="Khalil H."/>
            <person name="Joly D."/>
            <person name="Goldberg J."/>
            <person name="Young S."/>
            <person name="Zeng Q."/>
            <person name="Fellers J."/>
        </authorList>
    </citation>
    <scope>NUCLEOTIDE SEQUENCE [LARGE SCALE GENOMIC DNA]</scope>
    <source>
        <strain evidence="2">1-1 BBBD Race 1</strain>
    </source>
</reference>
<dbReference type="VEuPathDB" id="FungiDB:PTTG_26784"/>
<sequence length="518" mass="56669">MFPPHILLPIAPPPVQDPPTVACVSNQMIHLFLVLQEDAHLIEVTDEARAAQFALAALQTSLRFLAQQNPNDLISPQLRAVMDETIRMALEAQNQALLAQIQAFIQASEARTGLLIAELEGRVNQHITNSISAAETRINTHMATKIRESEERILARLAVAESVTNNVSDLINSIAPAINLFIQDSRAHVPTTKPVWTLPSALLLTPLHSIPTKPAWTPLIAPPRSPPRNIHTTTHSPPTHVSPTEYTHLRRSLASLYPTAPIRTTRPARTSILVVPRATSPTPTARCIQKPPLCPLLPPGALPVPHTSQAAAKGSHHQPHYPHTQLDSAGHQADNRSTLYSQATNAPVFAPDQPRFNMPSPAGQDPPDEQDMYGGTEPATVHRPQLDVGGCDKTETIRSVWGTNSASRRAGVASLRSTMASFAPEGWPKRNTLTRRNLKRMNATRVNHTTSNCESRLVNFLLPVPSLTVYRLFSCPSPLGTPSSSASTRLTGRLQRRIRRLVSAQLIPHTLPSLARYL</sequence>
<keyword evidence="4" id="KW-1185">Reference proteome</keyword>
<name>A0A180GRL8_PUCT1</name>
<reference evidence="3 4" key="3">
    <citation type="journal article" date="2017" name="G3 (Bethesda)">
        <title>Comparative analysis highlights variable genome content of wheat rusts and divergence of the mating loci.</title>
        <authorList>
            <person name="Cuomo C.A."/>
            <person name="Bakkeren G."/>
            <person name="Khalil H.B."/>
            <person name="Panwar V."/>
            <person name="Joly D."/>
            <person name="Linning R."/>
            <person name="Sakthikumar S."/>
            <person name="Song X."/>
            <person name="Adiconis X."/>
            <person name="Fan L."/>
            <person name="Goldberg J.M."/>
            <person name="Levin J.Z."/>
            <person name="Young S."/>
            <person name="Zeng Q."/>
            <person name="Anikster Y."/>
            <person name="Bruce M."/>
            <person name="Wang M."/>
            <person name="Yin C."/>
            <person name="McCallum B."/>
            <person name="Szabo L.J."/>
            <person name="Hulbert S."/>
            <person name="Chen X."/>
            <person name="Fellers J.P."/>
        </authorList>
    </citation>
    <scope>NUCLEOTIDE SEQUENCE</scope>
    <source>
        <strain evidence="3">isolate 1-1 / race 1 (BBBD)</strain>
        <strain evidence="4">Isolate 1-1 / race 1 (BBBD)</strain>
    </source>
</reference>
<evidence type="ECO:0000313" key="2">
    <source>
        <dbReference type="EMBL" id="OAV95029.1"/>
    </source>
</evidence>
<proteinExistence type="predicted"/>
<dbReference type="EnsemblFungi" id="PTTG_26784-t43_1">
    <property type="protein sequence ID" value="PTTG_26784-t43_1-p1"/>
    <property type="gene ID" value="PTTG_26784"/>
</dbReference>
<dbReference type="EMBL" id="ADAS02000033">
    <property type="protein sequence ID" value="OAV95029.1"/>
    <property type="molecule type" value="Genomic_DNA"/>
</dbReference>
<reference evidence="3" key="4">
    <citation type="submission" date="2025-05" db="UniProtKB">
        <authorList>
            <consortium name="EnsemblFungi"/>
        </authorList>
    </citation>
    <scope>IDENTIFICATION</scope>
    <source>
        <strain evidence="3">isolate 1-1 / race 1 (BBBD)</strain>
    </source>
</reference>
<evidence type="ECO:0000256" key="1">
    <source>
        <dbReference type="SAM" id="MobiDB-lite"/>
    </source>
</evidence>
<feature type="region of interest" description="Disordered" evidence="1">
    <location>
        <begin position="348"/>
        <end position="383"/>
    </location>
</feature>
<reference evidence="2" key="1">
    <citation type="submission" date="2009-11" db="EMBL/GenBank/DDBJ databases">
        <authorList>
            <consortium name="The Broad Institute Genome Sequencing Platform"/>
            <person name="Ward D."/>
            <person name="Feldgarden M."/>
            <person name="Earl A."/>
            <person name="Young S.K."/>
            <person name="Zeng Q."/>
            <person name="Koehrsen M."/>
            <person name="Alvarado L."/>
            <person name="Berlin A."/>
            <person name="Bochicchio J."/>
            <person name="Borenstein D."/>
            <person name="Chapman S.B."/>
            <person name="Chen Z."/>
            <person name="Engels R."/>
            <person name="Freedman E."/>
            <person name="Gellesch M."/>
            <person name="Goldberg J."/>
            <person name="Griggs A."/>
            <person name="Gujja S."/>
            <person name="Heilman E."/>
            <person name="Heiman D."/>
            <person name="Hepburn T."/>
            <person name="Howarth C."/>
            <person name="Jen D."/>
            <person name="Larson L."/>
            <person name="Lewis B."/>
            <person name="Mehta T."/>
            <person name="Park D."/>
            <person name="Pearson M."/>
            <person name="Roberts A."/>
            <person name="Saif S."/>
            <person name="Shea T."/>
            <person name="Shenoy N."/>
            <person name="Sisk P."/>
            <person name="Stolte C."/>
            <person name="Sykes S."/>
            <person name="Thomson T."/>
            <person name="Walk T."/>
            <person name="White J."/>
            <person name="Yandava C."/>
            <person name="Izard J."/>
            <person name="Baranova O.V."/>
            <person name="Blanton J.M."/>
            <person name="Tanner A.C."/>
            <person name="Dewhirst F.E."/>
            <person name="Haas B."/>
            <person name="Nusbaum C."/>
            <person name="Birren B."/>
        </authorList>
    </citation>
    <scope>NUCLEOTIDE SEQUENCE [LARGE SCALE GENOMIC DNA]</scope>
    <source>
        <strain evidence="2">1-1 BBBD Race 1</strain>
    </source>
</reference>
<evidence type="ECO:0000313" key="4">
    <source>
        <dbReference type="Proteomes" id="UP000005240"/>
    </source>
</evidence>
<gene>
    <name evidence="2" type="ORF">PTTG_26784</name>
</gene>
<dbReference type="AlphaFoldDB" id="A0A180GRL8"/>
<accession>A0A180GRL8</accession>
<dbReference type="OrthoDB" id="2502988at2759"/>
<dbReference type="Proteomes" id="UP000005240">
    <property type="component" value="Unassembled WGS sequence"/>
</dbReference>
<feature type="region of interest" description="Disordered" evidence="1">
    <location>
        <begin position="304"/>
        <end position="331"/>
    </location>
</feature>